<dbReference type="Pfam" id="PF00512">
    <property type="entry name" value="HisKA"/>
    <property type="match status" value="1"/>
</dbReference>
<accession>A0A1H0H1E5</accession>
<dbReference type="PROSITE" id="PS50109">
    <property type="entry name" value="HIS_KIN"/>
    <property type="match status" value="1"/>
</dbReference>
<evidence type="ECO:0000256" key="9">
    <source>
        <dbReference type="ARBA" id="ARBA00023012"/>
    </source>
</evidence>
<keyword evidence="5" id="KW-0808">Transferase</keyword>
<dbReference type="Gene3D" id="1.10.287.130">
    <property type="match status" value="1"/>
</dbReference>
<dbReference type="SMART" id="SM00388">
    <property type="entry name" value="HisKA"/>
    <property type="match status" value="1"/>
</dbReference>
<keyword evidence="9" id="KW-0902">Two-component regulatory system</keyword>
<evidence type="ECO:0000256" key="8">
    <source>
        <dbReference type="ARBA" id="ARBA00022840"/>
    </source>
</evidence>
<comment type="subcellular location">
    <subcellularLocation>
        <location evidence="2">Cell membrane</location>
    </subcellularLocation>
</comment>
<keyword evidence="6" id="KW-0547">Nucleotide-binding</keyword>
<dbReference type="RefSeq" id="WP_091026021.1">
    <property type="nucleotide sequence ID" value="NZ_BKAE01000008.1"/>
</dbReference>
<dbReference type="InterPro" id="IPR005467">
    <property type="entry name" value="His_kinase_dom"/>
</dbReference>
<name>A0A1H0H1E5_9ACTN</name>
<dbReference type="EMBL" id="FNIC01000006">
    <property type="protein sequence ID" value="SDO12977.1"/>
    <property type="molecule type" value="Genomic_DNA"/>
</dbReference>
<dbReference type="SUPFAM" id="SSF55874">
    <property type="entry name" value="ATPase domain of HSP90 chaperone/DNA topoisomerase II/histidine kinase"/>
    <property type="match status" value="1"/>
</dbReference>
<dbReference type="Proteomes" id="UP000199004">
    <property type="component" value="Unassembled WGS sequence"/>
</dbReference>
<dbReference type="PRINTS" id="PR00344">
    <property type="entry name" value="BCTRLSENSOR"/>
</dbReference>
<dbReference type="GO" id="GO:0005886">
    <property type="term" value="C:plasma membrane"/>
    <property type="evidence" value="ECO:0007669"/>
    <property type="project" value="UniProtKB-SubCell"/>
</dbReference>
<protein>
    <recommendedName>
        <fullName evidence="10">Sensor-like histidine kinase SenX3</fullName>
        <ecNumber evidence="3">2.7.13.3</ecNumber>
    </recommendedName>
</protein>
<gene>
    <name evidence="12" type="ORF">SAMN05192576_3427</name>
</gene>
<dbReference type="EC" id="2.7.13.3" evidence="3"/>
<dbReference type="InterPro" id="IPR035965">
    <property type="entry name" value="PAS-like_dom_sf"/>
</dbReference>
<evidence type="ECO:0000256" key="4">
    <source>
        <dbReference type="ARBA" id="ARBA00022553"/>
    </source>
</evidence>
<evidence type="ECO:0000313" key="12">
    <source>
        <dbReference type="EMBL" id="SDO12977.1"/>
    </source>
</evidence>
<proteinExistence type="predicted"/>
<dbReference type="InterPro" id="IPR003594">
    <property type="entry name" value="HATPase_dom"/>
</dbReference>
<dbReference type="InterPro" id="IPR003661">
    <property type="entry name" value="HisK_dim/P_dom"/>
</dbReference>
<dbReference type="PANTHER" id="PTHR42878">
    <property type="entry name" value="TWO-COMPONENT HISTIDINE KINASE"/>
    <property type="match status" value="1"/>
</dbReference>
<reference evidence="12 13" key="1">
    <citation type="submission" date="2016-10" db="EMBL/GenBank/DDBJ databases">
        <authorList>
            <person name="de Groot N.N."/>
        </authorList>
    </citation>
    <scope>NUCLEOTIDE SEQUENCE [LARGE SCALE GENOMIC DNA]</scope>
    <source>
        <strain evidence="12 13">CGMCC 1.11147</strain>
    </source>
</reference>
<evidence type="ECO:0000256" key="7">
    <source>
        <dbReference type="ARBA" id="ARBA00022777"/>
    </source>
</evidence>
<sequence length="312" mass="33604">MTRADSDAAAFRARQHGPDGWLLLDSQLDEVAVAGAEAALDSGRHLREHEVEVVDSSGGTRIVLMSSVDMPDDGEGRSVLVVRDITLEREMRTELAAFAGVVAHDLRNPLAGIDGWTELVEDQLDSGDQIDHDLLRECVSKVRASSRRMRDLIGSLLQHATSTNRSLEPTTVDLEALVAEVVAGHAAGALVRFNPLPQVHADEMLLGQVLDNLIGNALKYVVPGERPQVTVSARAVSSDRVAVAVADRGIGLPEGEHKAVFEEFHRAHREYDGSGLGLAICRRIVRRHGGTIVARDNPDGAGSVFEFTIPTA</sequence>
<dbReference type="InterPro" id="IPR036097">
    <property type="entry name" value="HisK_dim/P_sf"/>
</dbReference>
<evidence type="ECO:0000313" key="13">
    <source>
        <dbReference type="Proteomes" id="UP000199004"/>
    </source>
</evidence>
<dbReference type="OrthoDB" id="5241402at2"/>
<dbReference type="GO" id="GO:0005524">
    <property type="term" value="F:ATP binding"/>
    <property type="evidence" value="ECO:0007669"/>
    <property type="project" value="UniProtKB-KW"/>
</dbReference>
<evidence type="ECO:0000256" key="10">
    <source>
        <dbReference type="ARBA" id="ARBA00039401"/>
    </source>
</evidence>
<dbReference type="InterPro" id="IPR004358">
    <property type="entry name" value="Sig_transdc_His_kin-like_C"/>
</dbReference>
<dbReference type="GO" id="GO:0000155">
    <property type="term" value="F:phosphorelay sensor kinase activity"/>
    <property type="evidence" value="ECO:0007669"/>
    <property type="project" value="InterPro"/>
</dbReference>
<dbReference type="GO" id="GO:0030295">
    <property type="term" value="F:protein kinase activator activity"/>
    <property type="evidence" value="ECO:0007669"/>
    <property type="project" value="TreeGrafter"/>
</dbReference>
<keyword evidence="4" id="KW-0597">Phosphoprotein</keyword>
<keyword evidence="8" id="KW-0067">ATP-binding</keyword>
<evidence type="ECO:0000256" key="2">
    <source>
        <dbReference type="ARBA" id="ARBA00004236"/>
    </source>
</evidence>
<dbReference type="SUPFAM" id="SSF55785">
    <property type="entry name" value="PYP-like sensor domain (PAS domain)"/>
    <property type="match status" value="1"/>
</dbReference>
<evidence type="ECO:0000256" key="1">
    <source>
        <dbReference type="ARBA" id="ARBA00000085"/>
    </source>
</evidence>
<dbReference type="GO" id="GO:0007234">
    <property type="term" value="P:osmosensory signaling via phosphorelay pathway"/>
    <property type="evidence" value="ECO:0007669"/>
    <property type="project" value="TreeGrafter"/>
</dbReference>
<dbReference type="SMART" id="SM00387">
    <property type="entry name" value="HATPase_c"/>
    <property type="match status" value="1"/>
</dbReference>
<dbReference type="CDD" id="cd00082">
    <property type="entry name" value="HisKA"/>
    <property type="match status" value="1"/>
</dbReference>
<organism evidence="12 13">
    <name type="scientific">Nocardioides szechwanensis</name>
    <dbReference type="NCBI Taxonomy" id="1005944"/>
    <lineage>
        <taxon>Bacteria</taxon>
        <taxon>Bacillati</taxon>
        <taxon>Actinomycetota</taxon>
        <taxon>Actinomycetes</taxon>
        <taxon>Propionibacteriales</taxon>
        <taxon>Nocardioidaceae</taxon>
        <taxon>Nocardioides</taxon>
    </lineage>
</organism>
<dbReference type="SUPFAM" id="SSF47384">
    <property type="entry name" value="Homodimeric domain of signal transducing histidine kinase"/>
    <property type="match status" value="1"/>
</dbReference>
<evidence type="ECO:0000259" key="11">
    <source>
        <dbReference type="PROSITE" id="PS50109"/>
    </source>
</evidence>
<dbReference type="Pfam" id="PF02518">
    <property type="entry name" value="HATPase_c"/>
    <property type="match status" value="1"/>
</dbReference>
<dbReference type="AlphaFoldDB" id="A0A1H0H1E5"/>
<dbReference type="InterPro" id="IPR036890">
    <property type="entry name" value="HATPase_C_sf"/>
</dbReference>
<dbReference type="Gene3D" id="3.30.565.10">
    <property type="entry name" value="Histidine kinase-like ATPase, C-terminal domain"/>
    <property type="match status" value="1"/>
</dbReference>
<dbReference type="STRING" id="1005944.SAMN05192576_3427"/>
<keyword evidence="13" id="KW-1185">Reference proteome</keyword>
<dbReference type="GO" id="GO:0000156">
    <property type="term" value="F:phosphorelay response regulator activity"/>
    <property type="evidence" value="ECO:0007669"/>
    <property type="project" value="TreeGrafter"/>
</dbReference>
<evidence type="ECO:0000256" key="6">
    <source>
        <dbReference type="ARBA" id="ARBA00022741"/>
    </source>
</evidence>
<keyword evidence="7 12" id="KW-0418">Kinase</keyword>
<evidence type="ECO:0000256" key="3">
    <source>
        <dbReference type="ARBA" id="ARBA00012438"/>
    </source>
</evidence>
<dbReference type="InterPro" id="IPR050351">
    <property type="entry name" value="BphY/WalK/GraS-like"/>
</dbReference>
<dbReference type="PANTHER" id="PTHR42878:SF7">
    <property type="entry name" value="SENSOR HISTIDINE KINASE GLRK"/>
    <property type="match status" value="1"/>
</dbReference>
<evidence type="ECO:0000256" key="5">
    <source>
        <dbReference type="ARBA" id="ARBA00022679"/>
    </source>
</evidence>
<feature type="domain" description="Histidine kinase" evidence="11">
    <location>
        <begin position="101"/>
        <end position="312"/>
    </location>
</feature>
<comment type="catalytic activity">
    <reaction evidence="1">
        <text>ATP + protein L-histidine = ADP + protein N-phospho-L-histidine.</text>
        <dbReference type="EC" id="2.7.13.3"/>
    </reaction>
</comment>